<keyword evidence="1" id="KW-0560">Oxidoreductase</keyword>
<protein>
    <submittedName>
        <fullName evidence="3">Pyridoxamine 5'-phosphate oxidase</fullName>
    </submittedName>
</protein>
<dbReference type="GO" id="GO:0005829">
    <property type="term" value="C:cytosol"/>
    <property type="evidence" value="ECO:0007669"/>
    <property type="project" value="TreeGrafter"/>
</dbReference>
<proteinExistence type="predicted"/>
<reference evidence="3 4" key="1">
    <citation type="submission" date="2014-05" db="EMBL/GenBank/DDBJ databases">
        <title>Draft genome sequence of Amycolatopsis rifamycinica DSM 46095.</title>
        <authorList>
            <person name="Lal R."/>
            <person name="Saxena A."/>
            <person name="Kumari R."/>
            <person name="Mukherjee U."/>
            <person name="Singh P."/>
            <person name="Sangwan N."/>
            <person name="Mahato N.K."/>
        </authorList>
    </citation>
    <scope>NUCLEOTIDE SEQUENCE [LARGE SCALE GENOMIC DNA]</scope>
    <source>
        <strain evidence="3 4">DSM 46095</strain>
    </source>
</reference>
<dbReference type="NCBIfam" id="TIGR03618">
    <property type="entry name" value="Rv1155_F420"/>
    <property type="match status" value="1"/>
</dbReference>
<dbReference type="eggNOG" id="COG3871">
    <property type="taxonomic scope" value="Bacteria"/>
</dbReference>
<evidence type="ECO:0000256" key="1">
    <source>
        <dbReference type="ARBA" id="ARBA00023002"/>
    </source>
</evidence>
<dbReference type="InterPro" id="IPR052019">
    <property type="entry name" value="F420H2_bilvrd_red/Heme_oxyg"/>
</dbReference>
<dbReference type="PANTHER" id="PTHR35176">
    <property type="entry name" value="HEME OXYGENASE HI_0854-RELATED"/>
    <property type="match status" value="1"/>
</dbReference>
<dbReference type="InterPro" id="IPR011576">
    <property type="entry name" value="Pyridox_Oxase_N"/>
</dbReference>
<evidence type="ECO:0000259" key="2">
    <source>
        <dbReference type="Pfam" id="PF01243"/>
    </source>
</evidence>
<dbReference type="InterPro" id="IPR012349">
    <property type="entry name" value="Split_barrel_FMN-bd"/>
</dbReference>
<organism evidence="3 4">
    <name type="scientific">Amycolatopsis rifamycinica</name>
    <dbReference type="NCBI Taxonomy" id="287986"/>
    <lineage>
        <taxon>Bacteria</taxon>
        <taxon>Bacillati</taxon>
        <taxon>Actinomycetota</taxon>
        <taxon>Actinomycetes</taxon>
        <taxon>Pseudonocardiales</taxon>
        <taxon>Pseudonocardiaceae</taxon>
        <taxon>Amycolatopsis</taxon>
    </lineage>
</organism>
<accession>A0A066TPG6</accession>
<dbReference type="RefSeq" id="WP_043788293.1">
    <property type="nucleotide sequence ID" value="NZ_JMQI01000077.1"/>
</dbReference>
<evidence type="ECO:0000313" key="3">
    <source>
        <dbReference type="EMBL" id="KDN17046.1"/>
    </source>
</evidence>
<dbReference type="PANTHER" id="PTHR35176:SF1">
    <property type="entry name" value="F420H(2)-DEPENDENT BILIVERDIN REDUCTASE"/>
    <property type="match status" value="1"/>
</dbReference>
<evidence type="ECO:0000313" key="4">
    <source>
        <dbReference type="Proteomes" id="UP000027345"/>
    </source>
</evidence>
<dbReference type="AlphaFoldDB" id="A0A066TPG6"/>
<dbReference type="SUPFAM" id="SSF50475">
    <property type="entry name" value="FMN-binding split barrel"/>
    <property type="match status" value="1"/>
</dbReference>
<dbReference type="GO" id="GO:0070967">
    <property type="term" value="F:coenzyme F420 binding"/>
    <property type="evidence" value="ECO:0007669"/>
    <property type="project" value="TreeGrafter"/>
</dbReference>
<feature type="domain" description="Pyridoxamine 5'-phosphate oxidase N-terminal" evidence="2">
    <location>
        <begin position="15"/>
        <end position="138"/>
    </location>
</feature>
<dbReference type="Proteomes" id="UP000027345">
    <property type="component" value="Unassembled WGS sequence"/>
</dbReference>
<dbReference type="STRING" id="287986.DV20_38740"/>
<dbReference type="Gene3D" id="2.30.110.10">
    <property type="entry name" value="Electron Transport, Fmn-binding Protein, Chain A"/>
    <property type="match status" value="1"/>
</dbReference>
<dbReference type="OrthoDB" id="159383at2"/>
<gene>
    <name evidence="3" type="ORF">DV20_38740</name>
</gene>
<keyword evidence="4" id="KW-1185">Reference proteome</keyword>
<sequence>MREMSRDEWWKFASEGTRTGMLGLVRANGAPIVTPIWFLLNEGPDGDELIFTTGTDTLKGKAIARDGRISLAVDDQKPPYSYVQFTAEARLTHDLDDMLEWATKLGGRYMGADQAEAYGKRNAVPEESLVRAKITQVIARADIAG</sequence>
<comment type="caution">
    <text evidence="3">The sequence shown here is derived from an EMBL/GenBank/DDBJ whole genome shotgun (WGS) entry which is preliminary data.</text>
</comment>
<name>A0A066TPG6_9PSEU</name>
<dbReference type="InterPro" id="IPR019920">
    <property type="entry name" value="F420-binding_dom_put"/>
</dbReference>
<dbReference type="GO" id="GO:0016627">
    <property type="term" value="F:oxidoreductase activity, acting on the CH-CH group of donors"/>
    <property type="evidence" value="ECO:0007669"/>
    <property type="project" value="TreeGrafter"/>
</dbReference>
<dbReference type="EMBL" id="JMQI01000077">
    <property type="protein sequence ID" value="KDN17046.1"/>
    <property type="molecule type" value="Genomic_DNA"/>
</dbReference>
<dbReference type="Pfam" id="PF01243">
    <property type="entry name" value="PNPOx_N"/>
    <property type="match status" value="1"/>
</dbReference>